<dbReference type="Pfam" id="PF12833">
    <property type="entry name" value="HTH_18"/>
    <property type="match status" value="1"/>
</dbReference>
<dbReference type="InterPro" id="IPR009057">
    <property type="entry name" value="Homeodomain-like_sf"/>
</dbReference>
<gene>
    <name evidence="5" type="ORF">OH806_00330</name>
</gene>
<keyword evidence="2" id="KW-0238">DNA-binding</keyword>
<dbReference type="SUPFAM" id="SSF46689">
    <property type="entry name" value="Homeodomain-like"/>
    <property type="match status" value="1"/>
</dbReference>
<evidence type="ECO:0000256" key="1">
    <source>
        <dbReference type="ARBA" id="ARBA00023015"/>
    </source>
</evidence>
<dbReference type="InterPro" id="IPR018060">
    <property type="entry name" value="HTH_AraC"/>
</dbReference>
<dbReference type="PROSITE" id="PS01124">
    <property type="entry name" value="HTH_ARAC_FAMILY_2"/>
    <property type="match status" value="1"/>
</dbReference>
<dbReference type="Proteomes" id="UP001163719">
    <property type="component" value="Unassembled WGS sequence"/>
</dbReference>
<dbReference type="Gene3D" id="1.10.10.60">
    <property type="entry name" value="Homeodomain-like"/>
    <property type="match status" value="2"/>
</dbReference>
<organism evidence="5 6">
    <name type="scientific">Chryseobacterium oryctis</name>
    <dbReference type="NCBI Taxonomy" id="2952618"/>
    <lineage>
        <taxon>Bacteria</taxon>
        <taxon>Pseudomonadati</taxon>
        <taxon>Bacteroidota</taxon>
        <taxon>Flavobacteriia</taxon>
        <taxon>Flavobacteriales</taxon>
        <taxon>Weeksellaceae</taxon>
        <taxon>Chryseobacterium group</taxon>
        <taxon>Chryseobacterium</taxon>
    </lineage>
</organism>
<dbReference type="SMART" id="SM00342">
    <property type="entry name" value="HTH_ARAC"/>
    <property type="match status" value="1"/>
</dbReference>
<dbReference type="EMBL" id="JAPDHV010000001">
    <property type="protein sequence ID" value="MCW3159723.1"/>
    <property type="molecule type" value="Genomic_DNA"/>
</dbReference>
<name>A0ABT3HIV9_9FLAO</name>
<evidence type="ECO:0000259" key="4">
    <source>
        <dbReference type="PROSITE" id="PS01124"/>
    </source>
</evidence>
<accession>A0ABT3HIV9</accession>
<keyword evidence="3" id="KW-0804">Transcription</keyword>
<sequence>MYTVLLLILLLLLLIYILYINFEKQYAGNFPKLFQSPYKNTNNIAHQRIYINSFILQKGQQTKITQEKTVSTISKEVVEKILNELDIFENNGEYLTKGITLGNLARKINTNTAYLSEVINIYKGKNFTSYLNDLRVDYAIHRFSEDKKFRSYKLTVIAEELGYNNEQAFSTAFKKRTGNSLSIYLKEIN</sequence>
<proteinExistence type="predicted"/>
<reference evidence="5" key="1">
    <citation type="submission" date="2022-10" db="EMBL/GenBank/DDBJ databases">
        <title>Chryseobacterium babae sp. nov. isolated from the gut of the beetle Oryctes rhinoceros, and Chryseobacterium kimseyorum sp. nov., isolated from a stick insect rearing cage.</title>
        <authorList>
            <person name="Shelomi M."/>
            <person name="Han C.-J."/>
            <person name="Chen W.-M."/>
            <person name="Chen H.-K."/>
            <person name="Liaw S.-J."/>
            <person name="Muhle E."/>
            <person name="Clermont D."/>
        </authorList>
    </citation>
    <scope>NUCLEOTIDE SEQUENCE</scope>
    <source>
        <strain evidence="5">WLa1L2M3</strain>
    </source>
</reference>
<keyword evidence="1" id="KW-0805">Transcription regulation</keyword>
<protein>
    <submittedName>
        <fullName evidence="5">AraC family transcriptional regulator</fullName>
    </submittedName>
</protein>
<dbReference type="PANTHER" id="PTHR43280">
    <property type="entry name" value="ARAC-FAMILY TRANSCRIPTIONAL REGULATOR"/>
    <property type="match status" value="1"/>
</dbReference>
<evidence type="ECO:0000313" key="5">
    <source>
        <dbReference type="EMBL" id="MCW3159723.1"/>
    </source>
</evidence>
<keyword evidence="6" id="KW-1185">Reference proteome</keyword>
<dbReference type="PANTHER" id="PTHR43280:SF29">
    <property type="entry name" value="ARAC-FAMILY TRANSCRIPTIONAL REGULATOR"/>
    <property type="match status" value="1"/>
</dbReference>
<comment type="caution">
    <text evidence="5">The sequence shown here is derived from an EMBL/GenBank/DDBJ whole genome shotgun (WGS) entry which is preliminary data.</text>
</comment>
<evidence type="ECO:0000256" key="2">
    <source>
        <dbReference type="ARBA" id="ARBA00023125"/>
    </source>
</evidence>
<evidence type="ECO:0000256" key="3">
    <source>
        <dbReference type="ARBA" id="ARBA00023163"/>
    </source>
</evidence>
<feature type="domain" description="HTH araC/xylS-type" evidence="4">
    <location>
        <begin position="93"/>
        <end position="187"/>
    </location>
</feature>
<dbReference type="RefSeq" id="WP_264741700.1">
    <property type="nucleotide sequence ID" value="NZ_JAPDHV010000001.1"/>
</dbReference>
<evidence type="ECO:0000313" key="6">
    <source>
        <dbReference type="Proteomes" id="UP001163719"/>
    </source>
</evidence>